<keyword evidence="2" id="KW-1185">Reference proteome</keyword>
<reference evidence="1" key="1">
    <citation type="submission" date="2018-11" db="EMBL/GenBank/DDBJ databases">
        <authorList>
            <consortium name="Pathogen Informatics"/>
        </authorList>
    </citation>
    <scope>NUCLEOTIDE SEQUENCE</scope>
</reference>
<dbReference type="EMBL" id="CAAALY010004795">
    <property type="protein sequence ID" value="VEL08811.1"/>
    <property type="molecule type" value="Genomic_DNA"/>
</dbReference>
<evidence type="ECO:0000313" key="2">
    <source>
        <dbReference type="Proteomes" id="UP000784294"/>
    </source>
</evidence>
<name>A0A3S4ZPR5_9PLAT</name>
<evidence type="ECO:0000313" key="1">
    <source>
        <dbReference type="EMBL" id="VEL08811.1"/>
    </source>
</evidence>
<organism evidence="1 2">
    <name type="scientific">Protopolystoma xenopodis</name>
    <dbReference type="NCBI Taxonomy" id="117903"/>
    <lineage>
        <taxon>Eukaryota</taxon>
        <taxon>Metazoa</taxon>
        <taxon>Spiralia</taxon>
        <taxon>Lophotrochozoa</taxon>
        <taxon>Platyhelminthes</taxon>
        <taxon>Monogenea</taxon>
        <taxon>Polyopisthocotylea</taxon>
        <taxon>Polystomatidea</taxon>
        <taxon>Polystomatidae</taxon>
        <taxon>Protopolystoma</taxon>
    </lineage>
</organism>
<protein>
    <submittedName>
        <fullName evidence="1">Uncharacterized protein</fullName>
    </submittedName>
</protein>
<accession>A0A3S4ZPR5</accession>
<sequence length="112" mass="12698">MAKLIDDAGEWLNSLTRPAKRLRMYQVHGRMLGIKTTTTADDFAMPAKRLRMYQVHCQMLGIMTTTIADDVHCQMLGIMTTIRHAGETFENVPSPLSDAGNYDNYYGSRRNV</sequence>
<gene>
    <name evidence="1" type="ORF">PXEA_LOCUS2251</name>
</gene>
<comment type="caution">
    <text evidence="1">The sequence shown here is derived from an EMBL/GenBank/DDBJ whole genome shotgun (WGS) entry which is preliminary data.</text>
</comment>
<dbReference type="Proteomes" id="UP000784294">
    <property type="component" value="Unassembled WGS sequence"/>
</dbReference>
<dbReference type="AlphaFoldDB" id="A0A3S4ZPR5"/>
<proteinExistence type="predicted"/>